<proteinExistence type="predicted"/>
<gene>
    <name evidence="2" type="ORF">POM88_021456</name>
</gene>
<feature type="compositionally biased region" description="Polar residues" evidence="1">
    <location>
        <begin position="52"/>
        <end position="64"/>
    </location>
</feature>
<evidence type="ECO:0000256" key="1">
    <source>
        <dbReference type="SAM" id="MobiDB-lite"/>
    </source>
</evidence>
<reference evidence="2" key="2">
    <citation type="submission" date="2023-05" db="EMBL/GenBank/DDBJ databases">
        <authorList>
            <person name="Schelkunov M.I."/>
        </authorList>
    </citation>
    <scope>NUCLEOTIDE SEQUENCE</scope>
    <source>
        <strain evidence="2">Hsosn_3</strain>
        <tissue evidence="2">Leaf</tissue>
    </source>
</reference>
<organism evidence="2 3">
    <name type="scientific">Heracleum sosnowskyi</name>
    <dbReference type="NCBI Taxonomy" id="360622"/>
    <lineage>
        <taxon>Eukaryota</taxon>
        <taxon>Viridiplantae</taxon>
        <taxon>Streptophyta</taxon>
        <taxon>Embryophyta</taxon>
        <taxon>Tracheophyta</taxon>
        <taxon>Spermatophyta</taxon>
        <taxon>Magnoliopsida</taxon>
        <taxon>eudicotyledons</taxon>
        <taxon>Gunneridae</taxon>
        <taxon>Pentapetalae</taxon>
        <taxon>asterids</taxon>
        <taxon>campanulids</taxon>
        <taxon>Apiales</taxon>
        <taxon>Apiaceae</taxon>
        <taxon>Apioideae</taxon>
        <taxon>apioid superclade</taxon>
        <taxon>Tordylieae</taxon>
        <taxon>Tordyliinae</taxon>
        <taxon>Heracleum</taxon>
    </lineage>
</organism>
<feature type="region of interest" description="Disordered" evidence="1">
    <location>
        <begin position="31"/>
        <end position="64"/>
    </location>
</feature>
<sequence>MKNPDRLVKFPYHSTTVHDQPVKNCILQRKKSRNGKAKATLNSLHGNKGHKIQQQSSDISHQKNNSILGNEYENSGLRLPQNKPDKMKSVEIFSMLDKKIQCEK</sequence>
<evidence type="ECO:0000313" key="3">
    <source>
        <dbReference type="Proteomes" id="UP001237642"/>
    </source>
</evidence>
<dbReference type="AlphaFoldDB" id="A0AAD8IDX0"/>
<accession>A0AAD8IDX0</accession>
<dbReference type="EMBL" id="JAUIZM010000005">
    <property type="protein sequence ID" value="KAK1383721.1"/>
    <property type="molecule type" value="Genomic_DNA"/>
</dbReference>
<reference evidence="2" key="1">
    <citation type="submission" date="2023-02" db="EMBL/GenBank/DDBJ databases">
        <title>Genome of toxic invasive species Heracleum sosnowskyi carries increased number of genes despite the absence of recent whole-genome duplications.</title>
        <authorList>
            <person name="Schelkunov M."/>
            <person name="Shtratnikova V."/>
            <person name="Makarenko M."/>
            <person name="Klepikova A."/>
            <person name="Omelchenko D."/>
            <person name="Novikova G."/>
            <person name="Obukhova E."/>
            <person name="Bogdanov V."/>
            <person name="Penin A."/>
            <person name="Logacheva M."/>
        </authorList>
    </citation>
    <scope>NUCLEOTIDE SEQUENCE</scope>
    <source>
        <strain evidence="2">Hsosn_3</strain>
        <tissue evidence="2">Leaf</tissue>
    </source>
</reference>
<protein>
    <submittedName>
        <fullName evidence="2">Uncharacterized protein</fullName>
    </submittedName>
</protein>
<comment type="caution">
    <text evidence="2">The sequence shown here is derived from an EMBL/GenBank/DDBJ whole genome shotgun (WGS) entry which is preliminary data.</text>
</comment>
<dbReference type="Proteomes" id="UP001237642">
    <property type="component" value="Unassembled WGS sequence"/>
</dbReference>
<evidence type="ECO:0000313" key="2">
    <source>
        <dbReference type="EMBL" id="KAK1383721.1"/>
    </source>
</evidence>
<keyword evidence="3" id="KW-1185">Reference proteome</keyword>
<name>A0AAD8IDX0_9APIA</name>